<evidence type="ECO:0000313" key="2">
    <source>
        <dbReference type="Proteomes" id="UP001596956"/>
    </source>
</evidence>
<keyword evidence="2" id="KW-1185">Reference proteome</keyword>
<evidence type="ECO:0000313" key="1">
    <source>
        <dbReference type="EMBL" id="MFD0803606.1"/>
    </source>
</evidence>
<reference evidence="2" key="1">
    <citation type="journal article" date="2019" name="Int. J. Syst. Evol. Microbiol.">
        <title>The Global Catalogue of Microorganisms (GCM) 10K type strain sequencing project: providing services to taxonomists for standard genome sequencing and annotation.</title>
        <authorList>
            <consortium name="The Broad Institute Genomics Platform"/>
            <consortium name="The Broad Institute Genome Sequencing Center for Infectious Disease"/>
            <person name="Wu L."/>
            <person name="Ma J."/>
        </authorList>
    </citation>
    <scope>NUCLEOTIDE SEQUENCE [LARGE SCALE GENOMIC DNA]</scope>
    <source>
        <strain evidence="2">CCUG 63369</strain>
    </source>
</reference>
<dbReference type="EMBL" id="JBHTHR010001001">
    <property type="protein sequence ID" value="MFD0803606.1"/>
    <property type="molecule type" value="Genomic_DNA"/>
</dbReference>
<evidence type="ECO:0008006" key="3">
    <source>
        <dbReference type="Google" id="ProtNLM"/>
    </source>
</evidence>
<organism evidence="1 2">
    <name type="scientific">Streptomonospora algeriensis</name>
    <dbReference type="NCBI Taxonomy" id="995084"/>
    <lineage>
        <taxon>Bacteria</taxon>
        <taxon>Bacillati</taxon>
        <taxon>Actinomycetota</taxon>
        <taxon>Actinomycetes</taxon>
        <taxon>Streptosporangiales</taxon>
        <taxon>Nocardiopsidaceae</taxon>
        <taxon>Streptomonospora</taxon>
    </lineage>
</organism>
<gene>
    <name evidence="1" type="ORF">ACFQZU_20125</name>
</gene>
<dbReference type="Proteomes" id="UP001596956">
    <property type="component" value="Unassembled WGS sequence"/>
</dbReference>
<accession>A0ABW3BJU4</accession>
<sequence length="39" mass="4226">MGTRWWPCPSCRTRGDRNANAAADIRAAGRVAARERAPG</sequence>
<proteinExistence type="predicted"/>
<comment type="caution">
    <text evidence="1">The sequence shown here is derived from an EMBL/GenBank/DDBJ whole genome shotgun (WGS) entry which is preliminary data.</text>
</comment>
<protein>
    <recommendedName>
        <fullName evidence="3">Transposase</fullName>
    </recommendedName>
</protein>
<name>A0ABW3BJU4_9ACTN</name>